<accession>A0A8J4VGI3</accession>
<dbReference type="InterPro" id="IPR055411">
    <property type="entry name" value="LRR_FXL15/At3g58940/PEG3-like"/>
</dbReference>
<organism evidence="2 3">
    <name type="scientific">Castanea mollissima</name>
    <name type="common">Chinese chestnut</name>
    <dbReference type="NCBI Taxonomy" id="60419"/>
    <lineage>
        <taxon>Eukaryota</taxon>
        <taxon>Viridiplantae</taxon>
        <taxon>Streptophyta</taxon>
        <taxon>Embryophyta</taxon>
        <taxon>Tracheophyta</taxon>
        <taxon>Spermatophyta</taxon>
        <taxon>Magnoliopsida</taxon>
        <taxon>eudicotyledons</taxon>
        <taxon>Gunneridae</taxon>
        <taxon>Pentapetalae</taxon>
        <taxon>rosids</taxon>
        <taxon>fabids</taxon>
        <taxon>Fagales</taxon>
        <taxon>Fagaceae</taxon>
        <taxon>Castanea</taxon>
    </lineage>
</organism>
<protein>
    <recommendedName>
        <fullName evidence="1">FBD domain-containing protein</fullName>
    </recommendedName>
</protein>
<dbReference type="InterPro" id="IPR053781">
    <property type="entry name" value="F-box_AtFBL13-like"/>
</dbReference>
<dbReference type="Pfam" id="PF24758">
    <property type="entry name" value="LRR_At5g56370"/>
    <property type="match status" value="1"/>
</dbReference>
<dbReference type="CDD" id="cd22160">
    <property type="entry name" value="F-box_AtFBL13-like"/>
    <property type="match status" value="1"/>
</dbReference>
<evidence type="ECO:0000259" key="1">
    <source>
        <dbReference type="SMART" id="SM00579"/>
    </source>
</evidence>
<dbReference type="PANTHER" id="PTHR31900">
    <property type="entry name" value="F-BOX/RNI SUPERFAMILY PROTEIN-RELATED"/>
    <property type="match status" value="1"/>
</dbReference>
<dbReference type="AlphaFoldDB" id="A0A8J4VGI3"/>
<evidence type="ECO:0000313" key="3">
    <source>
        <dbReference type="Proteomes" id="UP000737018"/>
    </source>
</evidence>
<dbReference type="InterPro" id="IPR050232">
    <property type="entry name" value="FBL13/AtMIF1-like"/>
</dbReference>
<sequence>MAIESNSICEKYTEVDRISNLPDPLICHILSFLPTKQSVATSTLSTRWKPLWTMVPALDFEDTDKPNPRYHGNKNRMTFIHFVCGVLAVRKPVPLKIFRLQLISPNHSIHFHVRAWIYYAMGHGVEELDLKLFLWRPFELPLNVLRCKSIENLTLYGTILLNCRPESVYLPKVKHLRLLKVKYANEDSFHSLLTGSPHLQKLSVWSVQQDNTMTLNICHPTVEWLSTINEAKDRRFKLKINVPNLKFLSLVDSLYQFDLRNNVVKVTFDLFEHEQQANDPENYSHLFRPLADAQTLTLQYVKSPCFDFSLPMFNNLRSLQLQVRCCQWHLLPNLLESAPNLVNLIINKEDTERPHELSWTEPLHVPKCLELRIRRISLLQFRSLEHEVELIKYILKNAKVLERMDILNGLSDLEESLHIFEIISELPRGSSACKLFLLND</sequence>
<dbReference type="SMART" id="SM00579">
    <property type="entry name" value="FBD"/>
    <property type="match status" value="1"/>
</dbReference>
<comment type="caution">
    <text evidence="2">The sequence shown here is derived from an EMBL/GenBank/DDBJ whole genome shotgun (WGS) entry which is preliminary data.</text>
</comment>
<keyword evidence="3" id="KW-1185">Reference proteome</keyword>
<feature type="domain" description="FBD" evidence="1">
    <location>
        <begin position="367"/>
        <end position="438"/>
    </location>
</feature>
<dbReference type="SUPFAM" id="SSF81383">
    <property type="entry name" value="F-box domain"/>
    <property type="match status" value="1"/>
</dbReference>
<dbReference type="Gene3D" id="1.20.1280.50">
    <property type="match status" value="1"/>
</dbReference>
<gene>
    <name evidence="2" type="ORF">CMV_019627</name>
</gene>
<dbReference type="Proteomes" id="UP000737018">
    <property type="component" value="Unassembled WGS sequence"/>
</dbReference>
<proteinExistence type="predicted"/>
<dbReference type="InterPro" id="IPR036047">
    <property type="entry name" value="F-box-like_dom_sf"/>
</dbReference>
<dbReference type="InterPro" id="IPR001810">
    <property type="entry name" value="F-box_dom"/>
</dbReference>
<dbReference type="Pfam" id="PF08387">
    <property type="entry name" value="FBD"/>
    <property type="match status" value="1"/>
</dbReference>
<name>A0A8J4VGI3_9ROSI</name>
<dbReference type="EMBL" id="JRKL02003475">
    <property type="protein sequence ID" value="KAF3955120.1"/>
    <property type="molecule type" value="Genomic_DNA"/>
</dbReference>
<dbReference type="OrthoDB" id="594804at2759"/>
<dbReference type="PANTHER" id="PTHR31900:SF34">
    <property type="entry name" value="EMB|CAB62440.1-RELATED"/>
    <property type="match status" value="1"/>
</dbReference>
<dbReference type="InterPro" id="IPR006566">
    <property type="entry name" value="FBD"/>
</dbReference>
<reference evidence="2" key="1">
    <citation type="submission" date="2020-03" db="EMBL/GenBank/DDBJ databases">
        <title>Castanea mollissima Vanexum genome sequencing.</title>
        <authorList>
            <person name="Staton M."/>
        </authorList>
    </citation>
    <scope>NUCLEOTIDE SEQUENCE</scope>
    <source>
        <tissue evidence="2">Leaf</tissue>
    </source>
</reference>
<dbReference type="Pfam" id="PF00646">
    <property type="entry name" value="F-box"/>
    <property type="match status" value="1"/>
</dbReference>
<evidence type="ECO:0000313" key="2">
    <source>
        <dbReference type="EMBL" id="KAF3955120.1"/>
    </source>
</evidence>
<dbReference type="SUPFAM" id="SSF52047">
    <property type="entry name" value="RNI-like"/>
    <property type="match status" value="1"/>
</dbReference>